<dbReference type="RefSeq" id="WP_183481459.1">
    <property type="nucleotide sequence ID" value="NZ_JACIDZ010000001.1"/>
</dbReference>
<evidence type="ECO:0000313" key="7">
    <source>
        <dbReference type="Proteomes" id="UP000530571"/>
    </source>
</evidence>
<dbReference type="FunFam" id="1.10.10.10:FF:000001">
    <property type="entry name" value="LysR family transcriptional regulator"/>
    <property type="match status" value="1"/>
</dbReference>
<evidence type="ECO:0000259" key="5">
    <source>
        <dbReference type="PROSITE" id="PS50931"/>
    </source>
</evidence>
<dbReference type="InterPro" id="IPR036390">
    <property type="entry name" value="WH_DNA-bd_sf"/>
</dbReference>
<organism evidence="6 7">
    <name type="scientific">Martelella radicis</name>
    <dbReference type="NCBI Taxonomy" id="1397476"/>
    <lineage>
        <taxon>Bacteria</taxon>
        <taxon>Pseudomonadati</taxon>
        <taxon>Pseudomonadota</taxon>
        <taxon>Alphaproteobacteria</taxon>
        <taxon>Hyphomicrobiales</taxon>
        <taxon>Aurantimonadaceae</taxon>
        <taxon>Martelella</taxon>
    </lineage>
</organism>
<dbReference type="SUPFAM" id="SSF53850">
    <property type="entry name" value="Periplasmic binding protein-like II"/>
    <property type="match status" value="1"/>
</dbReference>
<dbReference type="InterPro" id="IPR036388">
    <property type="entry name" value="WH-like_DNA-bd_sf"/>
</dbReference>
<evidence type="ECO:0000256" key="1">
    <source>
        <dbReference type="ARBA" id="ARBA00009437"/>
    </source>
</evidence>
<dbReference type="PANTHER" id="PTHR30126:SF40">
    <property type="entry name" value="HTH-TYPE TRANSCRIPTIONAL REGULATOR GLTR"/>
    <property type="match status" value="1"/>
</dbReference>
<protein>
    <submittedName>
        <fullName evidence="6">DNA-binding transcriptional LysR family regulator</fullName>
    </submittedName>
</protein>
<accession>A0A7W6KFK6</accession>
<dbReference type="EMBL" id="JACIDZ010000001">
    <property type="protein sequence ID" value="MBB4120351.1"/>
    <property type="molecule type" value="Genomic_DNA"/>
</dbReference>
<evidence type="ECO:0000313" key="6">
    <source>
        <dbReference type="EMBL" id="MBB4120351.1"/>
    </source>
</evidence>
<evidence type="ECO:0000256" key="2">
    <source>
        <dbReference type="ARBA" id="ARBA00023015"/>
    </source>
</evidence>
<dbReference type="Pfam" id="PF00126">
    <property type="entry name" value="HTH_1"/>
    <property type="match status" value="1"/>
</dbReference>
<name>A0A7W6KFK6_9HYPH</name>
<dbReference type="Proteomes" id="UP000530571">
    <property type="component" value="Unassembled WGS sequence"/>
</dbReference>
<dbReference type="PRINTS" id="PR00039">
    <property type="entry name" value="HTHLYSR"/>
</dbReference>
<dbReference type="SUPFAM" id="SSF46785">
    <property type="entry name" value="Winged helix' DNA-binding domain"/>
    <property type="match status" value="1"/>
</dbReference>
<dbReference type="InterPro" id="IPR000847">
    <property type="entry name" value="LysR_HTH_N"/>
</dbReference>
<dbReference type="Gene3D" id="3.40.190.10">
    <property type="entry name" value="Periplasmic binding protein-like II"/>
    <property type="match status" value="2"/>
</dbReference>
<dbReference type="Pfam" id="PF03466">
    <property type="entry name" value="LysR_substrate"/>
    <property type="match status" value="1"/>
</dbReference>
<comment type="similarity">
    <text evidence="1">Belongs to the LysR transcriptional regulatory family.</text>
</comment>
<dbReference type="AlphaFoldDB" id="A0A7W6KFK6"/>
<comment type="caution">
    <text evidence="6">The sequence shown here is derived from an EMBL/GenBank/DDBJ whole genome shotgun (WGS) entry which is preliminary data.</text>
</comment>
<dbReference type="PROSITE" id="PS50931">
    <property type="entry name" value="HTH_LYSR"/>
    <property type="match status" value="1"/>
</dbReference>
<keyword evidence="2" id="KW-0805">Transcription regulation</keyword>
<proteinExistence type="inferred from homology"/>
<keyword evidence="3 6" id="KW-0238">DNA-binding</keyword>
<dbReference type="InterPro" id="IPR005119">
    <property type="entry name" value="LysR_subst-bd"/>
</dbReference>
<dbReference type="GO" id="GO:0000976">
    <property type="term" value="F:transcription cis-regulatory region binding"/>
    <property type="evidence" value="ECO:0007669"/>
    <property type="project" value="TreeGrafter"/>
</dbReference>
<gene>
    <name evidence="6" type="ORF">GGR30_000246</name>
</gene>
<evidence type="ECO:0000256" key="3">
    <source>
        <dbReference type="ARBA" id="ARBA00023125"/>
    </source>
</evidence>
<dbReference type="PANTHER" id="PTHR30126">
    <property type="entry name" value="HTH-TYPE TRANSCRIPTIONAL REGULATOR"/>
    <property type="match status" value="1"/>
</dbReference>
<sequence length="323" mass="35850">MSETTGNLDSRLLETYLAVCDSGSMTAAARRLGLSQGAISQQIARLENTLSLALLERHGRHLQLTPAGRSLRFHARRVVDELRECERAMHTFANVSYPVISVGILDTLGKNLMSTLVQTLEPLVEQIQIRASVNYNHIGDLQNGTVDVLITAYKFDPDEYDVYPLVDEPLVLLAPKGAVRNRDNVDLEDLASRFAMIRFANARRPMRKLADDYLLNRGITASRSIETDQSASVLVSLKERQGFAIVSPFMLLDSLFEAEAIDVIALPPPGPVRRINLVTRPGKFGDIPTNLAANCRRHLTRAIETQIVPHLGQAPRPQILKQN</sequence>
<evidence type="ECO:0000256" key="4">
    <source>
        <dbReference type="ARBA" id="ARBA00023163"/>
    </source>
</evidence>
<dbReference type="Gene3D" id="1.10.10.10">
    <property type="entry name" value="Winged helix-like DNA-binding domain superfamily/Winged helix DNA-binding domain"/>
    <property type="match status" value="1"/>
</dbReference>
<reference evidence="6 7" key="1">
    <citation type="submission" date="2020-08" db="EMBL/GenBank/DDBJ databases">
        <title>Genomic Encyclopedia of Type Strains, Phase IV (KMG-IV): sequencing the most valuable type-strain genomes for metagenomic binning, comparative biology and taxonomic classification.</title>
        <authorList>
            <person name="Goeker M."/>
        </authorList>
    </citation>
    <scope>NUCLEOTIDE SEQUENCE [LARGE SCALE GENOMIC DNA]</scope>
    <source>
        <strain evidence="6 7">DSM 28101</strain>
    </source>
</reference>
<dbReference type="CDD" id="cd05466">
    <property type="entry name" value="PBP2_LTTR_substrate"/>
    <property type="match status" value="1"/>
</dbReference>
<feature type="domain" description="HTH lysR-type" evidence="5">
    <location>
        <begin position="8"/>
        <end position="65"/>
    </location>
</feature>
<keyword evidence="7" id="KW-1185">Reference proteome</keyword>
<keyword evidence="4" id="KW-0804">Transcription</keyword>
<dbReference type="GO" id="GO:0003700">
    <property type="term" value="F:DNA-binding transcription factor activity"/>
    <property type="evidence" value="ECO:0007669"/>
    <property type="project" value="InterPro"/>
</dbReference>